<reference evidence="2" key="1">
    <citation type="submission" date="2017-04" db="EMBL/GenBank/DDBJ databases">
        <authorList>
            <person name="Varghese N."/>
            <person name="Submissions S."/>
        </authorList>
    </citation>
    <scope>NUCLEOTIDE SEQUENCE [LARGE SCALE GENOMIC DNA]</scope>
    <source>
        <strain evidence="2">DSM 16537</strain>
    </source>
</reference>
<proteinExistence type="predicted"/>
<gene>
    <name evidence="1" type="ORF">SAMN00777080_0446</name>
</gene>
<organism evidence="1 2">
    <name type="scientific">Aquiflexum balticum DSM 16537</name>
    <dbReference type="NCBI Taxonomy" id="758820"/>
    <lineage>
        <taxon>Bacteria</taxon>
        <taxon>Pseudomonadati</taxon>
        <taxon>Bacteroidota</taxon>
        <taxon>Cytophagia</taxon>
        <taxon>Cytophagales</taxon>
        <taxon>Cyclobacteriaceae</taxon>
        <taxon>Aquiflexum</taxon>
    </lineage>
</organism>
<dbReference type="Proteomes" id="UP000192333">
    <property type="component" value="Chromosome I"/>
</dbReference>
<accession>A0A1W2GZU8</accession>
<protein>
    <submittedName>
        <fullName evidence="1">Uncharacterized protein</fullName>
    </submittedName>
</protein>
<evidence type="ECO:0000313" key="2">
    <source>
        <dbReference type="Proteomes" id="UP000192333"/>
    </source>
</evidence>
<keyword evidence="2" id="KW-1185">Reference proteome</keyword>
<evidence type="ECO:0000313" key="1">
    <source>
        <dbReference type="EMBL" id="SMD41912.1"/>
    </source>
</evidence>
<dbReference type="AlphaFoldDB" id="A0A1W2GZU8"/>
<sequence>MGIDFTHSAVAQLTTHSFIASFSIFKLEMEVSGDTHFGYNVHFQKHLSVSISEICS</sequence>
<name>A0A1W2GZU8_9BACT</name>
<dbReference type="EMBL" id="LT838813">
    <property type="protein sequence ID" value="SMD41912.1"/>
    <property type="molecule type" value="Genomic_DNA"/>
</dbReference>